<reference evidence="2 3" key="1">
    <citation type="journal article" date="2019" name="Sci. Rep.">
        <title>A multi-omics analysis of the grapevine pathogen Lasiodiplodia theobromae reveals that temperature affects the expression of virulence- and pathogenicity-related genes.</title>
        <authorList>
            <person name="Felix C."/>
            <person name="Meneses R."/>
            <person name="Goncalves M.F.M."/>
            <person name="Tilleman L."/>
            <person name="Duarte A.S."/>
            <person name="Jorrin-Novo J.V."/>
            <person name="Van de Peer Y."/>
            <person name="Deforce D."/>
            <person name="Van Nieuwerburgh F."/>
            <person name="Esteves A.C."/>
            <person name="Alves A."/>
        </authorList>
    </citation>
    <scope>NUCLEOTIDE SEQUENCE [LARGE SCALE GENOMIC DNA]</scope>
    <source>
        <strain evidence="2 3">LA-SOL3</strain>
    </source>
</reference>
<dbReference type="GO" id="GO:0005634">
    <property type="term" value="C:nucleus"/>
    <property type="evidence" value="ECO:0007669"/>
    <property type="project" value="TreeGrafter"/>
</dbReference>
<dbReference type="InterPro" id="IPR052780">
    <property type="entry name" value="AAA_Catabolism_Regulators"/>
</dbReference>
<evidence type="ECO:0000313" key="3">
    <source>
        <dbReference type="Proteomes" id="UP000325902"/>
    </source>
</evidence>
<dbReference type="PANTHER" id="PTHR31644:SF2">
    <property type="entry name" value="TRANSCRIPTIONAL ACTIVATOR ARO80-RELATED"/>
    <property type="match status" value="1"/>
</dbReference>
<evidence type="ECO:0000313" key="2">
    <source>
        <dbReference type="EMBL" id="KAB2579662.1"/>
    </source>
</evidence>
<comment type="caution">
    <text evidence="2">The sequence shown here is derived from an EMBL/GenBank/DDBJ whole genome shotgun (WGS) entry which is preliminary data.</text>
</comment>
<sequence length="628" mass="69123">MCKDKVISPNEALFLINYFFEHMNPMRPIVSDYYHDPKNHLELLREEPTLACTIIATAARYTRLPGHGALTRGHLLHNSLLRHVQACTQRIIWGFGEEEMGIGRTIGFIESLLIFVCWHPRALQMLVESSELAPPTDFDTEAHGKHFFEKSIQGVHAHVIIRITRQSNRMVWMLIGLASTIAHEIGLWDADSIPSRITTENDERKLRVKKHLLLECVEAHFRLGKAATMQQPFGLSFEVQPPNTVIELDEKRKCLHRCLDCGIECSQLVHMATTALYQSPAQTKAMITSKKYLSAVMHYDTLLRSWHESASSIPSVLPALTAQAQIMYHAARSYIHLIGIQAIMERSLSFSYSNIQSDRSRVFDEQGMAEVMRLPETARDLELIKVIATGCRQGMENVIKLHEVDAFRNTTEQVRANVISIVICALKVASLNIEPKQDMILLLKKVVHIIEASAIDDLDLGPIYAESLRTLIAKVENARPVRAPAGGESTDQGEQQQHSHYSPILSPAQDSSSNDTTSTPSTGPTTGFTTGASSNNMTASASMVPITASSSSADGAAPSSFACGTGGGESSMAGDFGDPTAGMGTEMVGGAPADWSQWLAFQFDPSFSAFEMGHSFDATYPFLSSGMD</sequence>
<protein>
    <submittedName>
        <fullName evidence="2">Transcriptional activator ARO80</fullName>
    </submittedName>
</protein>
<feature type="compositionally biased region" description="Low complexity" evidence="1">
    <location>
        <begin position="511"/>
        <end position="534"/>
    </location>
</feature>
<feature type="compositionally biased region" description="Polar residues" evidence="1">
    <location>
        <begin position="489"/>
        <end position="500"/>
    </location>
</feature>
<dbReference type="AlphaFoldDB" id="A0A5N5DRY6"/>
<feature type="compositionally biased region" description="Low complexity" evidence="1">
    <location>
        <begin position="549"/>
        <end position="562"/>
    </location>
</feature>
<dbReference type="OrthoDB" id="2262349at2759"/>
<dbReference type="Proteomes" id="UP000325902">
    <property type="component" value="Unassembled WGS sequence"/>
</dbReference>
<evidence type="ECO:0000256" key="1">
    <source>
        <dbReference type="SAM" id="MobiDB-lite"/>
    </source>
</evidence>
<dbReference type="GO" id="GO:0009074">
    <property type="term" value="P:aromatic amino acid family catabolic process"/>
    <property type="evidence" value="ECO:0007669"/>
    <property type="project" value="TreeGrafter"/>
</dbReference>
<dbReference type="GO" id="GO:0045944">
    <property type="term" value="P:positive regulation of transcription by RNA polymerase II"/>
    <property type="evidence" value="ECO:0007669"/>
    <property type="project" value="TreeGrafter"/>
</dbReference>
<organism evidence="2 3">
    <name type="scientific">Lasiodiplodia theobromae</name>
    <dbReference type="NCBI Taxonomy" id="45133"/>
    <lineage>
        <taxon>Eukaryota</taxon>
        <taxon>Fungi</taxon>
        <taxon>Dikarya</taxon>
        <taxon>Ascomycota</taxon>
        <taxon>Pezizomycotina</taxon>
        <taxon>Dothideomycetes</taxon>
        <taxon>Dothideomycetes incertae sedis</taxon>
        <taxon>Botryosphaeriales</taxon>
        <taxon>Botryosphaeriaceae</taxon>
        <taxon>Lasiodiplodia</taxon>
    </lineage>
</organism>
<dbReference type="CDD" id="cd12148">
    <property type="entry name" value="fungal_TF_MHR"/>
    <property type="match status" value="1"/>
</dbReference>
<dbReference type="PANTHER" id="PTHR31644">
    <property type="entry name" value="TRANSCRIPTIONAL ACTIVATOR ARO80-RELATED"/>
    <property type="match status" value="1"/>
</dbReference>
<keyword evidence="3" id="KW-1185">Reference proteome</keyword>
<accession>A0A5N5DRY6</accession>
<dbReference type="GO" id="GO:0000981">
    <property type="term" value="F:DNA-binding transcription factor activity, RNA polymerase II-specific"/>
    <property type="evidence" value="ECO:0007669"/>
    <property type="project" value="TreeGrafter"/>
</dbReference>
<feature type="region of interest" description="Disordered" evidence="1">
    <location>
        <begin position="549"/>
        <end position="579"/>
    </location>
</feature>
<name>A0A5N5DRY6_9PEZI</name>
<proteinExistence type="predicted"/>
<gene>
    <name evidence="2" type="primary">ARO80_1</name>
    <name evidence="2" type="ORF">DBV05_g1694</name>
</gene>
<dbReference type="EMBL" id="VCHE01000006">
    <property type="protein sequence ID" value="KAB2579662.1"/>
    <property type="molecule type" value="Genomic_DNA"/>
</dbReference>
<feature type="region of interest" description="Disordered" evidence="1">
    <location>
        <begin position="482"/>
        <end position="534"/>
    </location>
</feature>